<keyword evidence="3" id="KW-1185">Reference proteome</keyword>
<feature type="region of interest" description="Disordered" evidence="1">
    <location>
        <begin position="665"/>
        <end position="704"/>
    </location>
</feature>
<reference evidence="2" key="1">
    <citation type="submission" date="2023-04" db="EMBL/GenBank/DDBJ databases">
        <title>Black Yeasts Isolated from many extreme environments.</title>
        <authorList>
            <person name="Coleine C."/>
            <person name="Stajich J.E."/>
            <person name="Selbmann L."/>
        </authorList>
    </citation>
    <scope>NUCLEOTIDE SEQUENCE</scope>
    <source>
        <strain evidence="2">CCFEE 5312</strain>
    </source>
</reference>
<organism evidence="2 3">
    <name type="scientific">Extremus antarcticus</name>
    <dbReference type="NCBI Taxonomy" id="702011"/>
    <lineage>
        <taxon>Eukaryota</taxon>
        <taxon>Fungi</taxon>
        <taxon>Dikarya</taxon>
        <taxon>Ascomycota</taxon>
        <taxon>Pezizomycotina</taxon>
        <taxon>Dothideomycetes</taxon>
        <taxon>Dothideomycetidae</taxon>
        <taxon>Mycosphaerellales</taxon>
        <taxon>Extremaceae</taxon>
        <taxon>Extremus</taxon>
    </lineage>
</organism>
<dbReference type="SUPFAM" id="SSF52047">
    <property type="entry name" value="RNI-like"/>
    <property type="match status" value="1"/>
</dbReference>
<gene>
    <name evidence="2" type="ORF">LTR09_003282</name>
</gene>
<dbReference type="PANTHER" id="PTHR34755:SF4">
    <property type="entry name" value="F-BOX DOMAIN-CONTAINING PROTEIN"/>
    <property type="match status" value="1"/>
</dbReference>
<feature type="region of interest" description="Disordered" evidence="1">
    <location>
        <begin position="564"/>
        <end position="586"/>
    </location>
</feature>
<feature type="compositionally biased region" description="Acidic residues" evidence="1">
    <location>
        <begin position="27"/>
        <end position="42"/>
    </location>
</feature>
<feature type="compositionally biased region" description="Basic residues" evidence="1">
    <location>
        <begin position="67"/>
        <end position="76"/>
    </location>
</feature>
<feature type="region of interest" description="Disordered" evidence="1">
    <location>
        <begin position="599"/>
        <end position="653"/>
    </location>
</feature>
<proteinExistence type="predicted"/>
<feature type="compositionally biased region" description="Basic residues" evidence="1">
    <location>
        <begin position="1"/>
        <end position="11"/>
    </location>
</feature>
<comment type="caution">
    <text evidence="2">The sequence shown here is derived from an EMBL/GenBank/DDBJ whole genome shotgun (WGS) entry which is preliminary data.</text>
</comment>
<dbReference type="Proteomes" id="UP001271007">
    <property type="component" value="Unassembled WGS sequence"/>
</dbReference>
<evidence type="ECO:0000313" key="2">
    <source>
        <dbReference type="EMBL" id="KAK3056046.1"/>
    </source>
</evidence>
<dbReference type="InterPro" id="IPR032675">
    <property type="entry name" value="LRR_dom_sf"/>
</dbReference>
<dbReference type="InterPro" id="IPR052109">
    <property type="entry name" value="SRRM_Domain-Containing"/>
</dbReference>
<protein>
    <submittedName>
        <fullName evidence="2">Uncharacterized protein</fullName>
    </submittedName>
</protein>
<dbReference type="EMBL" id="JAWDJX010000007">
    <property type="protein sequence ID" value="KAK3056046.1"/>
    <property type="molecule type" value="Genomic_DNA"/>
</dbReference>
<feature type="compositionally biased region" description="Acidic residues" evidence="1">
    <location>
        <begin position="631"/>
        <end position="648"/>
    </location>
</feature>
<dbReference type="Gene3D" id="3.80.10.10">
    <property type="entry name" value="Ribonuclease Inhibitor"/>
    <property type="match status" value="1"/>
</dbReference>
<dbReference type="AlphaFoldDB" id="A0AAJ0GEM3"/>
<name>A0AAJ0GEM3_9PEZI</name>
<evidence type="ECO:0000313" key="3">
    <source>
        <dbReference type="Proteomes" id="UP001271007"/>
    </source>
</evidence>
<evidence type="ECO:0000256" key="1">
    <source>
        <dbReference type="SAM" id="MobiDB-lite"/>
    </source>
</evidence>
<accession>A0AAJ0GEM3</accession>
<sequence length="704" mass="80444">MSARGTKRRSARQVADRKQSRSIYYEPETDEDEYVGSEDGDYALELQPSPKRRKTKPQTPAAARTRRDTHKPRRTGSKAQEKKKQSSSKRLGAPLKPKTKRETVYTGPSDNKIPDWTSLPIEILRDVFLFASQSMQEQAAVGSSKVTWLMRAAHTCRAFAIPALEAYYQSPNPSNTLQPHHLLELLQMPKDKTYIDYRVKIKSLEVDVNRIAYVATGRERFDLSSLVRLLPQLQDLQITRPSDSPPYRKSRIGKWTYPQDFVQALDESGARLKTWRWTGDLIPDAESDGHDPYVFMTVAHTSKAFDRLERLVLCGFHGFLSSSTLPEQTENAEEDDNRLQESKFAMAISQLPHVKDLSFVSCDLVMGKFFERIPKNLEKLELSNCLELTSAMLTAYLTTGGLQLRELTLNHNSALDLTFLTQLKAFCPRLEVLKMDLTYYSEKMNYNDAWAMYDHLLAEDDVPTWPSTLRVLELVNLQKWEAKAAQNLFRSLVDDAKDLSDLRHLVIQAHINIPWRDRVQFRDQWIERLNTVYLRRREEPNPYLGSLRQYRLYKEAMANGHAVASPVDLESDEEPSARRRLSHVRVTPHKAPADVEAFADADPIPEMPHRAARRSTRVATRVESLNVSTAGDDDSSSEDDGKSEDESKESDVFVQGLCPIVDIRIDNQRPAENQFTADNFLDSEPSGDEDWRSDAEDADDGYAW</sequence>
<feature type="region of interest" description="Disordered" evidence="1">
    <location>
        <begin position="1"/>
        <end position="109"/>
    </location>
</feature>
<dbReference type="PANTHER" id="PTHR34755">
    <property type="entry name" value="SERINE/ARGININE REPETITIVE MATRIX PROTEIN 3-RELATED"/>
    <property type="match status" value="1"/>
</dbReference>